<accession>C7QJV4</accession>
<dbReference type="AlphaFoldDB" id="C7QJV4"/>
<evidence type="ECO:0008006" key="3">
    <source>
        <dbReference type="Google" id="ProtNLM"/>
    </source>
</evidence>
<protein>
    <recommendedName>
        <fullName evidence="3">DUF1963 domain-containing protein</fullName>
    </recommendedName>
</protein>
<evidence type="ECO:0000313" key="1">
    <source>
        <dbReference type="EMBL" id="ACU73192.1"/>
    </source>
</evidence>
<dbReference type="KEGG" id="cai:Caci_4328"/>
<reference evidence="1 2" key="1">
    <citation type="journal article" date="2009" name="Stand. Genomic Sci.">
        <title>Complete genome sequence of Catenulispora acidiphila type strain (ID 139908).</title>
        <authorList>
            <person name="Copeland A."/>
            <person name="Lapidus A."/>
            <person name="Glavina Del Rio T."/>
            <person name="Nolan M."/>
            <person name="Lucas S."/>
            <person name="Chen F."/>
            <person name="Tice H."/>
            <person name="Cheng J.F."/>
            <person name="Bruce D."/>
            <person name="Goodwin L."/>
            <person name="Pitluck S."/>
            <person name="Mikhailova N."/>
            <person name="Pati A."/>
            <person name="Ivanova N."/>
            <person name="Mavromatis K."/>
            <person name="Chen A."/>
            <person name="Palaniappan K."/>
            <person name="Chain P."/>
            <person name="Land M."/>
            <person name="Hauser L."/>
            <person name="Chang Y.J."/>
            <person name="Jeffries C.D."/>
            <person name="Chertkov O."/>
            <person name="Brettin T."/>
            <person name="Detter J.C."/>
            <person name="Han C."/>
            <person name="Ali Z."/>
            <person name="Tindall B.J."/>
            <person name="Goker M."/>
            <person name="Bristow J."/>
            <person name="Eisen J.A."/>
            <person name="Markowitz V."/>
            <person name="Hugenholtz P."/>
            <person name="Kyrpides N.C."/>
            <person name="Klenk H.P."/>
        </authorList>
    </citation>
    <scope>NUCLEOTIDE SEQUENCE [LARGE SCALE GENOMIC DNA]</scope>
    <source>
        <strain evidence="2">DSM 44928 / JCM 14897 / NBRC 102108 / NRRL B-24433 / ID139908</strain>
    </source>
</reference>
<dbReference type="EMBL" id="CP001700">
    <property type="protein sequence ID" value="ACU73192.1"/>
    <property type="molecule type" value="Genomic_DNA"/>
</dbReference>
<dbReference type="Proteomes" id="UP000000851">
    <property type="component" value="Chromosome"/>
</dbReference>
<proteinExistence type="predicted"/>
<dbReference type="HOGENOM" id="CLU_1204246_0_0_11"/>
<name>C7QJV4_CATAD</name>
<keyword evidence="2" id="KW-1185">Reference proteome</keyword>
<gene>
    <name evidence="1" type="ordered locus">Caci_4328</name>
</gene>
<dbReference type="RefSeq" id="WP_015792921.1">
    <property type="nucleotide sequence ID" value="NC_013131.1"/>
</dbReference>
<dbReference type="InParanoid" id="C7QJV4"/>
<evidence type="ECO:0000313" key="2">
    <source>
        <dbReference type="Proteomes" id="UP000000851"/>
    </source>
</evidence>
<dbReference type="eggNOG" id="COG3878">
    <property type="taxonomic scope" value="Bacteria"/>
</dbReference>
<sequence length="244" mass="26221">MLQTRNNGAGPYGAGVTPRLAIATKPSPAPITTPDTKLGGQPVWLAAPAWPLDRVSGEPMRFIGQFRVPGAGVRLAYLFITDEDGDATTAEPFGGRNALIVQPDGRVPAGIEVTATATGPTLCTRGRSWNEYVPVELLGEHVELAPAQEAALDADIAYDDAFRRGEPSQLPDGGEYPCSYVGGRARYPQAHLPLPLDESWDFFLQLEDGEGWDGEPYALNFGGGYGFLFLSADDREGAFFWDCS</sequence>
<dbReference type="STRING" id="479433.Caci_4328"/>
<organism evidence="1 2">
    <name type="scientific">Catenulispora acidiphila (strain DSM 44928 / JCM 14897 / NBRC 102108 / NRRL B-24433 / ID139908)</name>
    <dbReference type="NCBI Taxonomy" id="479433"/>
    <lineage>
        <taxon>Bacteria</taxon>
        <taxon>Bacillati</taxon>
        <taxon>Actinomycetota</taxon>
        <taxon>Actinomycetes</taxon>
        <taxon>Catenulisporales</taxon>
        <taxon>Catenulisporaceae</taxon>
        <taxon>Catenulispora</taxon>
    </lineage>
</organism>
<dbReference type="Gene3D" id="2.30.320.10">
    <property type="entry name" value="YwqG-like"/>
    <property type="match status" value="1"/>
</dbReference>